<evidence type="ECO:0000256" key="2">
    <source>
        <dbReference type="ARBA" id="ARBA00022737"/>
    </source>
</evidence>
<evidence type="ECO:0000256" key="3">
    <source>
        <dbReference type="PROSITE-ProRule" id="PRU00221"/>
    </source>
</evidence>
<evidence type="ECO:0000313" key="5">
    <source>
        <dbReference type="Proteomes" id="UP000023152"/>
    </source>
</evidence>
<accession>X6MBY2</accession>
<dbReference type="InterPro" id="IPR015943">
    <property type="entry name" value="WD40/YVTN_repeat-like_dom_sf"/>
</dbReference>
<name>X6MBY2_RETFI</name>
<dbReference type="PROSITE" id="PS50082">
    <property type="entry name" value="WD_REPEATS_2"/>
    <property type="match status" value="1"/>
</dbReference>
<comment type="caution">
    <text evidence="4">The sequence shown here is derived from an EMBL/GenBank/DDBJ whole genome shotgun (WGS) entry which is preliminary data.</text>
</comment>
<dbReference type="Gene3D" id="2.130.10.10">
    <property type="entry name" value="YVTN repeat-like/Quinoprotein amine dehydrogenase"/>
    <property type="match status" value="1"/>
</dbReference>
<protein>
    <submittedName>
        <fullName evidence="4">Uncharacterized protein</fullName>
    </submittedName>
</protein>
<organism evidence="4 5">
    <name type="scientific">Reticulomyxa filosa</name>
    <dbReference type="NCBI Taxonomy" id="46433"/>
    <lineage>
        <taxon>Eukaryota</taxon>
        <taxon>Sar</taxon>
        <taxon>Rhizaria</taxon>
        <taxon>Retaria</taxon>
        <taxon>Foraminifera</taxon>
        <taxon>Monothalamids</taxon>
        <taxon>Reticulomyxidae</taxon>
        <taxon>Reticulomyxa</taxon>
    </lineage>
</organism>
<dbReference type="SUPFAM" id="SSF50978">
    <property type="entry name" value="WD40 repeat-like"/>
    <property type="match status" value="1"/>
</dbReference>
<evidence type="ECO:0000313" key="4">
    <source>
        <dbReference type="EMBL" id="ETO10560.1"/>
    </source>
</evidence>
<gene>
    <name evidence="4" type="ORF">RFI_26815</name>
</gene>
<keyword evidence="1 3" id="KW-0853">WD repeat</keyword>
<dbReference type="OMA" id="QATHIVE"/>
<dbReference type="PANTHER" id="PTHR10971">
    <property type="entry name" value="MRNA EXPORT FACTOR AND BUB3"/>
    <property type="match status" value="1"/>
</dbReference>
<dbReference type="AlphaFoldDB" id="X6MBY2"/>
<dbReference type="EMBL" id="ASPP01023392">
    <property type="protein sequence ID" value="ETO10560.1"/>
    <property type="molecule type" value="Genomic_DNA"/>
</dbReference>
<dbReference type="OrthoDB" id="10248252at2759"/>
<dbReference type="SMART" id="SM00320">
    <property type="entry name" value="WD40"/>
    <property type="match status" value="1"/>
</dbReference>
<evidence type="ECO:0000256" key="1">
    <source>
        <dbReference type="ARBA" id="ARBA00022574"/>
    </source>
</evidence>
<proteinExistence type="predicted"/>
<reference evidence="4 5" key="1">
    <citation type="journal article" date="2013" name="Curr. Biol.">
        <title>The Genome of the Foraminiferan Reticulomyxa filosa.</title>
        <authorList>
            <person name="Glockner G."/>
            <person name="Hulsmann N."/>
            <person name="Schleicher M."/>
            <person name="Noegel A.A."/>
            <person name="Eichinger L."/>
            <person name="Gallinger C."/>
            <person name="Pawlowski J."/>
            <person name="Sierra R."/>
            <person name="Euteneuer U."/>
            <person name="Pillet L."/>
            <person name="Moustafa A."/>
            <person name="Platzer M."/>
            <person name="Groth M."/>
            <person name="Szafranski K."/>
            <person name="Schliwa M."/>
        </authorList>
    </citation>
    <scope>NUCLEOTIDE SEQUENCE [LARGE SCALE GENOMIC DNA]</scope>
</reference>
<dbReference type="Proteomes" id="UP000023152">
    <property type="component" value="Unassembled WGS sequence"/>
</dbReference>
<dbReference type="Pfam" id="PF00400">
    <property type="entry name" value="WD40"/>
    <property type="match status" value="1"/>
</dbReference>
<feature type="repeat" description="WD" evidence="3">
    <location>
        <begin position="38"/>
        <end position="60"/>
    </location>
</feature>
<keyword evidence="5" id="KW-1185">Reference proteome</keyword>
<sequence>MTEPVYSVKAHENVVNYIAGCGSLTQSNESSGCGASELVTCSRDGSVKVWDPRTSTSVCELVCAKKANGNSANKRDCWTVAFGNSFDNSNRVVCAGYDNGDIKMLDLKMNAMIYEYNLNNGIVDIEFDRTHVPMNKMVVTTLESKFFVFDLKTMHSVDGFAYSTQPVLAFSILLWLQKTSLHKKSVYTYNRDIWCTTGGNGTVQLWKYSYPSQRSIIDKETNTKKGVMGEIVPLTDAHKCSDQPLISWHWNKDKIGLACATSLDQKVRVFFVTKLHKI</sequence>
<dbReference type="InterPro" id="IPR001680">
    <property type="entry name" value="WD40_rpt"/>
</dbReference>
<dbReference type="InterPro" id="IPR036322">
    <property type="entry name" value="WD40_repeat_dom_sf"/>
</dbReference>
<keyword evidence="2" id="KW-0677">Repeat</keyword>